<accession>A0ABY8KL60</accession>
<sequence length="169" mass="19896">MTLNKNGRFNASEVAAYIVQKFNEKGMYLDHLKLQKILYFITLDWVREYGEYPYKQATEMWKLGPVVRSVYSEYRTNGYSQIVEQPTTLIVNNDGMRFGKHEVANFDLPESALVDKVISKYGEMNSFDLVDITHDHSPWKRKEEDIRSGVSNIEYTFDDYQEAINELKW</sequence>
<evidence type="ECO:0000259" key="1">
    <source>
        <dbReference type="Pfam" id="PF13274"/>
    </source>
</evidence>
<organism evidence="2 3">
    <name type="scientific">Lysinibacillus capsici</name>
    <dbReference type="NCBI Taxonomy" id="2115968"/>
    <lineage>
        <taxon>Bacteria</taxon>
        <taxon>Bacillati</taxon>
        <taxon>Bacillota</taxon>
        <taxon>Bacilli</taxon>
        <taxon>Bacillales</taxon>
        <taxon>Bacillaceae</taxon>
        <taxon>Lysinibacillus</taxon>
    </lineage>
</organism>
<reference evidence="2 3" key="1">
    <citation type="submission" date="2023-04" db="EMBL/GenBank/DDBJ databases">
        <title>Genomic of Lysinibacillus capsici TSBLM.</title>
        <authorList>
            <person name="Hu X.S."/>
            <person name="Yu C.H."/>
        </authorList>
    </citation>
    <scope>NUCLEOTIDE SEQUENCE [LARGE SCALE GENOMIC DNA]</scope>
    <source>
        <strain evidence="2 3">TSBLM</strain>
    </source>
</reference>
<dbReference type="EMBL" id="CP122283">
    <property type="protein sequence ID" value="WGF40224.1"/>
    <property type="molecule type" value="Genomic_DNA"/>
</dbReference>
<dbReference type="InterPro" id="IPR025272">
    <property type="entry name" value="SocA_Panacea"/>
</dbReference>
<dbReference type="Proteomes" id="UP001244564">
    <property type="component" value="Chromosome"/>
</dbReference>
<evidence type="ECO:0000313" key="3">
    <source>
        <dbReference type="Proteomes" id="UP001244564"/>
    </source>
</evidence>
<keyword evidence="3" id="KW-1185">Reference proteome</keyword>
<evidence type="ECO:0000313" key="2">
    <source>
        <dbReference type="EMBL" id="WGF40224.1"/>
    </source>
</evidence>
<feature type="domain" description="Antitoxin SocA-like Panacea" evidence="1">
    <location>
        <begin position="34"/>
        <end position="140"/>
    </location>
</feature>
<dbReference type="Pfam" id="PF13274">
    <property type="entry name" value="SocA_Panacea"/>
    <property type="match status" value="1"/>
</dbReference>
<protein>
    <submittedName>
        <fullName evidence="2">DUF4065 domain-containing protein</fullName>
    </submittedName>
</protein>
<proteinExistence type="predicted"/>
<name>A0ABY8KL60_9BACI</name>
<gene>
    <name evidence="2" type="ORF">QBO96_08130</name>
</gene>
<dbReference type="RefSeq" id="WP_279495649.1">
    <property type="nucleotide sequence ID" value="NZ_CP122283.1"/>
</dbReference>